<dbReference type="Pfam" id="PF01734">
    <property type="entry name" value="Patatin"/>
    <property type="match status" value="1"/>
</dbReference>
<evidence type="ECO:0000259" key="5">
    <source>
        <dbReference type="PROSITE" id="PS51635"/>
    </source>
</evidence>
<dbReference type="GO" id="GO:0047499">
    <property type="term" value="F:calcium-independent phospholipase A2 activity"/>
    <property type="evidence" value="ECO:0007669"/>
    <property type="project" value="TreeGrafter"/>
</dbReference>
<dbReference type="Gene3D" id="3.40.1090.10">
    <property type="entry name" value="Cytosolic phospholipase A2 catalytic domain"/>
    <property type="match status" value="1"/>
</dbReference>
<feature type="short sequence motif" description="DGA/G" evidence="4">
    <location>
        <begin position="207"/>
        <end position="209"/>
    </location>
</feature>
<keyword evidence="7" id="KW-1185">Reference proteome</keyword>
<accession>A0AAD6N9B9</accession>
<dbReference type="PANTHER" id="PTHR24185:SF1">
    <property type="entry name" value="CALCIUM-INDEPENDENT PHOSPHOLIPASE A2-GAMMA"/>
    <property type="match status" value="1"/>
</dbReference>
<keyword evidence="2 4" id="KW-0442">Lipid degradation</keyword>
<feature type="domain" description="PNPLA" evidence="5">
    <location>
        <begin position="15"/>
        <end position="220"/>
    </location>
</feature>
<dbReference type="AlphaFoldDB" id="A0AAD6N9B9"/>
<evidence type="ECO:0000256" key="1">
    <source>
        <dbReference type="ARBA" id="ARBA00022801"/>
    </source>
</evidence>
<evidence type="ECO:0000256" key="4">
    <source>
        <dbReference type="PROSITE-ProRule" id="PRU01161"/>
    </source>
</evidence>
<dbReference type="InterPro" id="IPR016035">
    <property type="entry name" value="Acyl_Trfase/lysoPLipase"/>
</dbReference>
<dbReference type="GO" id="GO:0019369">
    <property type="term" value="P:arachidonate metabolic process"/>
    <property type="evidence" value="ECO:0007669"/>
    <property type="project" value="TreeGrafter"/>
</dbReference>
<dbReference type="EMBL" id="JAQJZL010000005">
    <property type="protein sequence ID" value="KAJ6041504.1"/>
    <property type="molecule type" value="Genomic_DNA"/>
</dbReference>
<feature type="active site" description="Proton acceptor" evidence="4">
    <location>
        <position position="207"/>
    </location>
</feature>
<dbReference type="PANTHER" id="PTHR24185">
    <property type="entry name" value="CALCIUM-INDEPENDENT PHOSPHOLIPASE A2-GAMMA"/>
    <property type="match status" value="1"/>
</dbReference>
<dbReference type="GO" id="GO:0016042">
    <property type="term" value="P:lipid catabolic process"/>
    <property type="evidence" value="ECO:0007669"/>
    <property type="project" value="UniProtKB-UniRule"/>
</dbReference>
<dbReference type="PROSITE" id="PS51635">
    <property type="entry name" value="PNPLA"/>
    <property type="match status" value="1"/>
</dbReference>
<comment type="caution">
    <text evidence="6">The sequence shown here is derived from an EMBL/GenBank/DDBJ whole genome shotgun (WGS) entry which is preliminary data.</text>
</comment>
<dbReference type="GO" id="GO:0046486">
    <property type="term" value="P:glycerolipid metabolic process"/>
    <property type="evidence" value="ECO:0007669"/>
    <property type="project" value="UniProtKB-ARBA"/>
</dbReference>
<dbReference type="SUPFAM" id="SSF52151">
    <property type="entry name" value="FabD/lysophospholipase-like"/>
    <property type="match status" value="1"/>
</dbReference>
<feature type="short sequence motif" description="GXGXXG" evidence="4">
    <location>
        <begin position="19"/>
        <end position="24"/>
    </location>
</feature>
<dbReference type="CDD" id="cd07199">
    <property type="entry name" value="Pat17_PNPLA8_PNPLA9_like"/>
    <property type="match status" value="1"/>
</dbReference>
<dbReference type="GO" id="GO:0016020">
    <property type="term" value="C:membrane"/>
    <property type="evidence" value="ECO:0007669"/>
    <property type="project" value="TreeGrafter"/>
</dbReference>
<keyword evidence="3 4" id="KW-0443">Lipid metabolism</keyword>
<dbReference type="InterPro" id="IPR002641">
    <property type="entry name" value="PNPLA_dom"/>
</dbReference>
<proteinExistence type="predicted"/>
<dbReference type="Proteomes" id="UP001219568">
    <property type="component" value="Unassembled WGS sequence"/>
</dbReference>
<protein>
    <recommendedName>
        <fullName evidence="5">PNPLA domain-containing protein</fullName>
    </recommendedName>
</protein>
<evidence type="ECO:0000313" key="6">
    <source>
        <dbReference type="EMBL" id="KAJ6041504.1"/>
    </source>
</evidence>
<sequence>MRVRFRPLQCGFRIVTIDGGGVHGISPLVMWKYILLGLPFGLRLSDYVDLKVATSSGSIVGAGLVIQEMEPDECIDMFTNTAGKVFQDNAACTFLFSVTFYRKILRQWLYGAKYSRDCLLSALQGIFGCEQLLKAAADPKSVNNVRVAFTMTDFRTKLYLLRNYDDVTVGAHGDAIYNDDGNRKVVDALVDACAAPTLFKPNNNRQDGAFAANNPSGVALAELNRLSLSSRRMLDFSISFGTGRFVREDLQPYPSCFPWLCPQWIPRLGRSVLESFSASRNYQRLQEQLTVQERSKHHRLDPLFVGRPIPLDAGKAVKEIKRLTEEFIKHGLDDQVVQDVRLALVATGFYAVARSSPTFDGLKGVYSLNIAIVSRWNDDAEASFKLRNYLRYARFFVQVTARTLDAIMDAQLQPSNSKSHNINSET</sequence>
<reference evidence="6" key="2">
    <citation type="submission" date="2023-01" db="EMBL/GenBank/DDBJ databases">
        <authorList>
            <person name="Petersen C."/>
        </authorList>
    </citation>
    <scope>NUCLEOTIDE SEQUENCE</scope>
    <source>
        <strain evidence="6">IBT 15450</strain>
    </source>
</reference>
<evidence type="ECO:0000313" key="7">
    <source>
        <dbReference type="Proteomes" id="UP001219568"/>
    </source>
</evidence>
<gene>
    <name evidence="6" type="ORF">N7460_006894</name>
</gene>
<feature type="active site" description="Nucleophile" evidence="4">
    <location>
        <position position="55"/>
    </location>
</feature>
<keyword evidence="1 4" id="KW-0378">Hydrolase</keyword>
<name>A0AAD6N9B9_PENCN</name>
<evidence type="ECO:0000256" key="3">
    <source>
        <dbReference type="ARBA" id="ARBA00023098"/>
    </source>
</evidence>
<reference evidence="6" key="1">
    <citation type="journal article" date="2023" name="IMA Fungus">
        <title>Comparative genomic study of the Penicillium genus elucidates a diverse pangenome and 15 lateral gene transfer events.</title>
        <authorList>
            <person name="Petersen C."/>
            <person name="Sorensen T."/>
            <person name="Nielsen M.R."/>
            <person name="Sondergaard T.E."/>
            <person name="Sorensen J.L."/>
            <person name="Fitzpatrick D.A."/>
            <person name="Frisvad J.C."/>
            <person name="Nielsen K.L."/>
        </authorList>
    </citation>
    <scope>NUCLEOTIDE SEQUENCE</scope>
    <source>
        <strain evidence="6">IBT 15450</strain>
    </source>
</reference>
<organism evidence="6 7">
    <name type="scientific">Penicillium canescens</name>
    <dbReference type="NCBI Taxonomy" id="5083"/>
    <lineage>
        <taxon>Eukaryota</taxon>
        <taxon>Fungi</taxon>
        <taxon>Dikarya</taxon>
        <taxon>Ascomycota</taxon>
        <taxon>Pezizomycotina</taxon>
        <taxon>Eurotiomycetes</taxon>
        <taxon>Eurotiomycetidae</taxon>
        <taxon>Eurotiales</taxon>
        <taxon>Aspergillaceae</taxon>
        <taxon>Penicillium</taxon>
    </lineage>
</organism>
<comment type="caution">
    <text evidence="4">Lacks conserved residue(s) required for the propagation of feature annotation.</text>
</comment>
<evidence type="ECO:0000256" key="2">
    <source>
        <dbReference type="ARBA" id="ARBA00022963"/>
    </source>
</evidence>